<proteinExistence type="predicted"/>
<reference evidence="2" key="1">
    <citation type="journal article" date="2019" name="Int. J. Syst. Evol. Microbiol.">
        <title>The Global Catalogue of Microorganisms (GCM) 10K type strain sequencing project: providing services to taxonomists for standard genome sequencing and annotation.</title>
        <authorList>
            <consortium name="The Broad Institute Genomics Platform"/>
            <consortium name="The Broad Institute Genome Sequencing Center for Infectious Disease"/>
            <person name="Wu L."/>
            <person name="Ma J."/>
        </authorList>
    </citation>
    <scope>NUCLEOTIDE SEQUENCE [LARGE SCALE GENOMIC DNA]</scope>
    <source>
        <strain evidence="2">JCM 17923</strain>
    </source>
</reference>
<accession>A0ABP8IRI9</accession>
<dbReference type="EMBL" id="BAABGZ010000080">
    <property type="protein sequence ID" value="GAA4368856.1"/>
    <property type="molecule type" value="Genomic_DNA"/>
</dbReference>
<comment type="caution">
    <text evidence="1">The sequence shown here is derived from an EMBL/GenBank/DDBJ whole genome shotgun (WGS) entry which is preliminary data.</text>
</comment>
<evidence type="ECO:0000313" key="1">
    <source>
        <dbReference type="EMBL" id="GAA4368856.1"/>
    </source>
</evidence>
<dbReference type="RefSeq" id="WP_345238118.1">
    <property type="nucleotide sequence ID" value="NZ_BAABGZ010000080.1"/>
</dbReference>
<evidence type="ECO:0008006" key="3">
    <source>
        <dbReference type="Google" id="ProtNLM"/>
    </source>
</evidence>
<evidence type="ECO:0000313" key="2">
    <source>
        <dbReference type="Proteomes" id="UP001501153"/>
    </source>
</evidence>
<gene>
    <name evidence="1" type="ORF">GCM10023185_41980</name>
</gene>
<dbReference type="Proteomes" id="UP001501153">
    <property type="component" value="Unassembled WGS sequence"/>
</dbReference>
<sequence>MQKHRSQTISSGWVSTYKRGGGSKHNRLPCPTLDVALLLVDGSASWSGLLSKLARVMKAADAGVMGLGLAAV</sequence>
<protein>
    <recommendedName>
        <fullName evidence="3">VWA domain-containing protein</fullName>
    </recommendedName>
</protein>
<organism evidence="1 2">
    <name type="scientific">Hymenobacter saemangeumensis</name>
    <dbReference type="NCBI Taxonomy" id="1084522"/>
    <lineage>
        <taxon>Bacteria</taxon>
        <taxon>Pseudomonadati</taxon>
        <taxon>Bacteroidota</taxon>
        <taxon>Cytophagia</taxon>
        <taxon>Cytophagales</taxon>
        <taxon>Hymenobacteraceae</taxon>
        <taxon>Hymenobacter</taxon>
    </lineage>
</organism>
<name>A0ABP8IRI9_9BACT</name>
<keyword evidence="2" id="KW-1185">Reference proteome</keyword>